<dbReference type="eggNOG" id="COG2356">
    <property type="taxonomic scope" value="Bacteria"/>
</dbReference>
<evidence type="ECO:0000313" key="2">
    <source>
        <dbReference type="EMBL" id="GAB79450.1"/>
    </source>
</evidence>
<dbReference type="Pfam" id="PF07510">
    <property type="entry name" value="GmrSD_C"/>
    <property type="match status" value="1"/>
</dbReference>
<dbReference type="AlphaFoldDB" id="K6VVT2"/>
<comment type="caution">
    <text evidence="2">The sequence shown here is derived from an EMBL/GenBank/DDBJ whole genome shotgun (WGS) entry which is preliminary data.</text>
</comment>
<reference evidence="2 3" key="1">
    <citation type="submission" date="2012-08" db="EMBL/GenBank/DDBJ databases">
        <title>Whole genome shotgun sequence of Austwickia chelonae NBRC 105200.</title>
        <authorList>
            <person name="Yoshida I."/>
            <person name="Hosoyama A."/>
            <person name="Tsuchikane K."/>
            <person name="Katsumata H."/>
            <person name="Ando Y."/>
            <person name="Ohji S."/>
            <person name="Hamada M."/>
            <person name="Tamura T."/>
            <person name="Yamazoe A."/>
            <person name="Yamazaki S."/>
            <person name="Fujita N."/>
        </authorList>
    </citation>
    <scope>NUCLEOTIDE SEQUENCE [LARGE SCALE GENOMIC DNA]</scope>
    <source>
        <strain evidence="2 3">NBRC 105200</strain>
    </source>
</reference>
<dbReference type="Proteomes" id="UP000008495">
    <property type="component" value="Unassembled WGS sequence"/>
</dbReference>
<keyword evidence="3" id="KW-1185">Reference proteome</keyword>
<dbReference type="PANTHER" id="PTHR24094">
    <property type="entry name" value="SECRETED PROTEIN"/>
    <property type="match status" value="1"/>
</dbReference>
<protein>
    <recommendedName>
        <fullName evidence="1">GmrSD restriction endonucleases C-terminal domain-containing protein</fullName>
    </recommendedName>
</protein>
<dbReference type="EMBL" id="BAGZ01000025">
    <property type="protein sequence ID" value="GAB79450.1"/>
    <property type="molecule type" value="Genomic_DNA"/>
</dbReference>
<dbReference type="InterPro" id="IPR011089">
    <property type="entry name" value="GmrSD_C"/>
</dbReference>
<sequence length="197" mass="21558">MAAAQLKIGMDGTPEGAKTALAGLTVAEMAEKGGYSRKSFPHWKNAADNGWTNVPSEKCNARNAALHRDGQNVEFEGNCTRPTGKWVDPYTAGVFDSARDIDIDHVVPLSHAWRTGAADWDTEKRTKFANDPLVLVSVENRANRAKGDKAPNEWKPSNTAAHCLYATRWVHVKAKYQLNVSNEEKSTLTEMLGTCSG</sequence>
<name>K6VVT2_9MICO</name>
<evidence type="ECO:0000313" key="3">
    <source>
        <dbReference type="Proteomes" id="UP000008495"/>
    </source>
</evidence>
<organism evidence="2 3">
    <name type="scientific">Austwickia chelonae NBRC 105200</name>
    <dbReference type="NCBI Taxonomy" id="1184607"/>
    <lineage>
        <taxon>Bacteria</taxon>
        <taxon>Bacillati</taxon>
        <taxon>Actinomycetota</taxon>
        <taxon>Actinomycetes</taxon>
        <taxon>Micrococcales</taxon>
        <taxon>Dermatophilaceae</taxon>
        <taxon>Austwickia</taxon>
    </lineage>
</organism>
<feature type="domain" description="GmrSD restriction endonucleases C-terminal" evidence="1">
    <location>
        <begin position="94"/>
        <end position="190"/>
    </location>
</feature>
<proteinExistence type="predicted"/>
<gene>
    <name evidence="2" type="ORF">AUCHE_25_00310</name>
</gene>
<evidence type="ECO:0000259" key="1">
    <source>
        <dbReference type="Pfam" id="PF07510"/>
    </source>
</evidence>
<accession>K6VVT2</accession>
<dbReference type="PANTHER" id="PTHR24094:SF15">
    <property type="entry name" value="AMP-DEPENDENT SYNTHETASE_LIGASE DOMAIN-CONTAINING PROTEIN-RELATED"/>
    <property type="match status" value="1"/>
</dbReference>